<feature type="region of interest" description="Disordered" evidence="1">
    <location>
        <begin position="291"/>
        <end position="328"/>
    </location>
</feature>
<dbReference type="GO" id="GO:0005634">
    <property type="term" value="C:nucleus"/>
    <property type="evidence" value="ECO:0007669"/>
    <property type="project" value="TreeGrafter"/>
</dbReference>
<proteinExistence type="predicted"/>
<gene>
    <name evidence="2" type="ORF">g.5880</name>
</gene>
<dbReference type="GO" id="GO:0006274">
    <property type="term" value="P:DNA replication termination"/>
    <property type="evidence" value="ECO:0007669"/>
    <property type="project" value="TreeGrafter"/>
</dbReference>
<dbReference type="PANTHER" id="PTHR12775:SF2">
    <property type="entry name" value="REPLICATION TERMINATION FACTOR 2"/>
    <property type="match status" value="1"/>
</dbReference>
<dbReference type="PANTHER" id="PTHR12775">
    <property type="entry name" value="PROTEIN C20ORF43 HOMOLOG"/>
    <property type="match status" value="1"/>
</dbReference>
<evidence type="ECO:0008006" key="3">
    <source>
        <dbReference type="Google" id="ProtNLM"/>
    </source>
</evidence>
<dbReference type="Pfam" id="PF04641">
    <property type="entry name" value="Rtf2"/>
    <property type="match status" value="1"/>
</dbReference>
<reference evidence="2" key="1">
    <citation type="submission" date="2015-08" db="EMBL/GenBank/DDBJ databases">
        <authorList>
            <person name="Babu N.S."/>
            <person name="Beckwith C.J."/>
            <person name="Beseler K.G."/>
            <person name="Brison A."/>
            <person name="Carone J.V."/>
            <person name="Caskin T.P."/>
            <person name="Diamond M."/>
            <person name="Durham M.E."/>
            <person name="Foxe J.M."/>
            <person name="Go M."/>
            <person name="Henderson B.A."/>
            <person name="Jones I.B."/>
            <person name="McGettigan J.A."/>
            <person name="Micheletti S.J."/>
            <person name="Nasrallah M.E."/>
            <person name="Ortiz D."/>
            <person name="Piller C.R."/>
            <person name="Privatt S.R."/>
            <person name="Schneider S.L."/>
            <person name="Sharp S."/>
            <person name="Smith T.C."/>
            <person name="Stanton J.D."/>
            <person name="Ullery H.E."/>
            <person name="Wilson R.J."/>
            <person name="Serrano M.G."/>
            <person name="Buck G."/>
            <person name="Lee V."/>
            <person name="Wang Y."/>
            <person name="Carvalho R."/>
            <person name="Voegtly L."/>
            <person name="Shi R."/>
            <person name="Duckworth R."/>
            <person name="Johnson A."/>
            <person name="Loviza R."/>
            <person name="Walstead R."/>
            <person name="Shah Z."/>
            <person name="Kiflezghi M."/>
            <person name="Wade K."/>
            <person name="Ball S.L."/>
            <person name="Bradley K.W."/>
            <person name="Asai D.J."/>
            <person name="Bowman C.A."/>
            <person name="Russell D.A."/>
            <person name="Pope W.H."/>
            <person name="Jacobs-Sera D."/>
            <person name="Hendrix R.W."/>
            <person name="Hatfull G.F."/>
        </authorList>
    </citation>
    <scope>NUCLEOTIDE SEQUENCE</scope>
</reference>
<accession>A0A1D1ZTN5</accession>
<feature type="non-terminal residue" evidence="2">
    <location>
        <position position="1"/>
    </location>
</feature>
<name>A0A1D1ZTN5_AUXPR</name>
<dbReference type="InterPro" id="IPR006735">
    <property type="entry name" value="Rtf2"/>
</dbReference>
<evidence type="ECO:0000313" key="2">
    <source>
        <dbReference type="EMBL" id="JAT70324.1"/>
    </source>
</evidence>
<organism evidence="2">
    <name type="scientific">Auxenochlorella protothecoides</name>
    <name type="common">Green microalga</name>
    <name type="synonym">Chlorella protothecoides</name>
    <dbReference type="NCBI Taxonomy" id="3075"/>
    <lineage>
        <taxon>Eukaryota</taxon>
        <taxon>Viridiplantae</taxon>
        <taxon>Chlorophyta</taxon>
        <taxon>core chlorophytes</taxon>
        <taxon>Trebouxiophyceae</taxon>
        <taxon>Chlorellales</taxon>
        <taxon>Chlorellaceae</taxon>
        <taxon>Auxenochlorella</taxon>
    </lineage>
</organism>
<dbReference type="EMBL" id="GDKF01008298">
    <property type="protein sequence ID" value="JAT70324.1"/>
    <property type="molecule type" value="Transcribed_RNA"/>
</dbReference>
<evidence type="ECO:0000256" key="1">
    <source>
        <dbReference type="SAM" id="MobiDB-lite"/>
    </source>
</evidence>
<protein>
    <recommendedName>
        <fullName evidence="3">Replication termination factor 2</fullName>
    </recommendedName>
</protein>
<dbReference type="AlphaFoldDB" id="A0A1D1ZTN5"/>
<sequence length="382" mass="40708">PSRLQRTPEYPTVASQATAPSDIARAHPHISQQRVRTMQLFVRLNDHEHVVNACPRSDSKEVISLLCATSNPGPSYEGLVVRHNGRSLETSLEEAGVKPWDVLEILPRLLGGGGDGGATGAESRSCYLEMYLGRKPDKVNPEEERLARWTTCHLSGEPLSRPIVADELGNLFNKEALLQALLSKSLPTGLKHIQGLKHVVELKLEEAGSKGGSAHFVCPVTGLDFNGKARFLIHFKTGLVVSERGWKEVPKVVEELAASPCTPESWIPVNPTGEEAAALVSALAARREAQRASKKEKRAVGVAASNGGTGETAAEPGSKRAGPPTATLPAALAPKKSKVSELAPANANKKIWNSIFTHASGLGPAADGYMLRGTASRGMKMA</sequence>